<gene>
    <name evidence="2" type="ORF">HX89_11505</name>
</gene>
<proteinExistence type="predicted"/>
<dbReference type="EMBL" id="CP008889">
    <property type="protein sequence ID" value="AIF41457.1"/>
    <property type="molecule type" value="Genomic_DNA"/>
</dbReference>
<feature type="chain" id="PRO_5039607583" description="Lipoprotein" evidence="1">
    <location>
        <begin position="29"/>
        <end position="87"/>
    </location>
</feature>
<reference evidence="2 3" key="1">
    <citation type="submission" date="2014-07" db="EMBL/GenBank/DDBJ databases">
        <title>Genome Sequencing of Dermacoccus nishinomiyaensis.</title>
        <authorList>
            <person name="Hong K.W."/>
            <person name="Chan K.G."/>
        </authorList>
    </citation>
    <scope>NUCLEOTIDE SEQUENCE [LARGE SCALE GENOMIC DNA]</scope>
    <source>
        <strain evidence="2 3">M25</strain>
    </source>
</reference>
<evidence type="ECO:0000313" key="2">
    <source>
        <dbReference type="EMBL" id="AIF41457.1"/>
    </source>
</evidence>
<evidence type="ECO:0000256" key="1">
    <source>
        <dbReference type="SAM" id="SignalP"/>
    </source>
</evidence>
<evidence type="ECO:0008006" key="4">
    <source>
        <dbReference type="Google" id="ProtNLM"/>
    </source>
</evidence>
<keyword evidence="3" id="KW-1185">Reference proteome</keyword>
<feature type="signal peptide" evidence="1">
    <location>
        <begin position="1"/>
        <end position="28"/>
    </location>
</feature>
<name>A0A075JJB9_9MICO</name>
<dbReference type="AlphaFoldDB" id="A0A075JJB9"/>
<dbReference type="HOGENOM" id="CLU_2478203_0_0_11"/>
<dbReference type="PROSITE" id="PS51257">
    <property type="entry name" value="PROKAR_LIPOPROTEIN"/>
    <property type="match status" value="1"/>
</dbReference>
<dbReference type="KEGG" id="dni:HX89_11505"/>
<evidence type="ECO:0000313" key="3">
    <source>
        <dbReference type="Proteomes" id="UP000027986"/>
    </source>
</evidence>
<keyword evidence="1" id="KW-0732">Signal</keyword>
<protein>
    <recommendedName>
        <fullName evidence="4">Lipoprotein</fullName>
    </recommendedName>
</protein>
<sequence>MSLRSSTARWLPKFFVSSLSCMAGACMAGVLAGPDGGVGGCSNGDGRLPIHALDAFIRAPARVGSRADVAGTSALGPALLARSAVNS</sequence>
<accession>A0A075JJB9</accession>
<dbReference type="Proteomes" id="UP000027986">
    <property type="component" value="Chromosome"/>
</dbReference>
<organism evidence="2 3">
    <name type="scientific">Dermacoccus nishinomiyaensis</name>
    <dbReference type="NCBI Taxonomy" id="1274"/>
    <lineage>
        <taxon>Bacteria</taxon>
        <taxon>Bacillati</taxon>
        <taxon>Actinomycetota</taxon>
        <taxon>Actinomycetes</taxon>
        <taxon>Micrococcales</taxon>
        <taxon>Dermacoccaceae</taxon>
        <taxon>Dermacoccus</taxon>
    </lineage>
</organism>